<feature type="region of interest" description="Disordered" evidence="1">
    <location>
        <begin position="222"/>
        <end position="251"/>
    </location>
</feature>
<evidence type="ECO:0000256" key="1">
    <source>
        <dbReference type="SAM" id="MobiDB-lite"/>
    </source>
</evidence>
<accession>A0A6G9CWR9</accession>
<feature type="chain" id="PRO_5038335238" description="Lipoprotein" evidence="2">
    <location>
        <begin position="22"/>
        <end position="251"/>
    </location>
</feature>
<evidence type="ECO:0000256" key="2">
    <source>
        <dbReference type="SAM" id="SignalP"/>
    </source>
</evidence>
<feature type="signal peptide" evidence="2">
    <location>
        <begin position="1"/>
        <end position="21"/>
    </location>
</feature>
<name>A0A6G9CWR9_RHOER</name>
<proteinExistence type="predicted"/>
<gene>
    <name evidence="3" type="ORF">G9444_4016</name>
</gene>
<feature type="compositionally biased region" description="Basic and acidic residues" evidence="1">
    <location>
        <begin position="240"/>
        <end position="251"/>
    </location>
</feature>
<evidence type="ECO:0000313" key="4">
    <source>
        <dbReference type="Proteomes" id="UP000502345"/>
    </source>
</evidence>
<sequence>MKTSRSAALAASAICALLLTACGGGDGTPTADSATSATTTAAPALEVVSMGTPFTVEDRVGATLGTVTVLAAEKDPECTTRYGTPTEPDGTAVAVQLRVETTLAHDEQTFMRTTDRDFSEVTSSGVTKDVGIDNHTCIADRDKFMQPFTPSSKYEGWVLLDVSDPQSKLIYRPQYSLGGPSYQVADLSIVVEAPRVSPEAPTEPVQTEAPYVPTTVVVPKVQSTPDAPVGYTGAPNGARSVDRQGDRPLHD</sequence>
<dbReference type="RefSeq" id="WP_054187151.1">
    <property type="nucleotide sequence ID" value="NZ_CP050124.1"/>
</dbReference>
<keyword evidence="2" id="KW-0732">Signal</keyword>
<evidence type="ECO:0008006" key="5">
    <source>
        <dbReference type="Google" id="ProtNLM"/>
    </source>
</evidence>
<reference evidence="3 4" key="1">
    <citation type="submission" date="2020-03" db="EMBL/GenBank/DDBJ databases">
        <title>Screen low temperature-resistant strains for efficient degradation of petroleum hydrocarbons under the low temperature.</title>
        <authorList>
            <person name="Wang Y."/>
            <person name="Chen J."/>
        </authorList>
    </citation>
    <scope>NUCLEOTIDE SEQUENCE [LARGE SCALE GENOMIC DNA]</scope>
    <source>
        <strain evidence="3 4">KB1</strain>
    </source>
</reference>
<evidence type="ECO:0000313" key="3">
    <source>
        <dbReference type="EMBL" id="QIP41260.1"/>
    </source>
</evidence>
<dbReference type="EMBL" id="CP050124">
    <property type="protein sequence ID" value="QIP41260.1"/>
    <property type="molecule type" value="Genomic_DNA"/>
</dbReference>
<organism evidence="3 4">
    <name type="scientific">Rhodococcus erythropolis</name>
    <name type="common">Arthrobacter picolinophilus</name>
    <dbReference type="NCBI Taxonomy" id="1833"/>
    <lineage>
        <taxon>Bacteria</taxon>
        <taxon>Bacillati</taxon>
        <taxon>Actinomycetota</taxon>
        <taxon>Actinomycetes</taxon>
        <taxon>Mycobacteriales</taxon>
        <taxon>Nocardiaceae</taxon>
        <taxon>Rhodococcus</taxon>
        <taxon>Rhodococcus erythropolis group</taxon>
    </lineage>
</organism>
<dbReference type="AlphaFoldDB" id="A0A6G9CWR9"/>
<dbReference type="PROSITE" id="PS51257">
    <property type="entry name" value="PROKAR_LIPOPROTEIN"/>
    <property type="match status" value="1"/>
</dbReference>
<protein>
    <recommendedName>
        <fullName evidence="5">Lipoprotein</fullName>
    </recommendedName>
</protein>
<dbReference type="Proteomes" id="UP000502345">
    <property type="component" value="Chromosome"/>
</dbReference>